<evidence type="ECO:0000313" key="2">
    <source>
        <dbReference type="Proteomes" id="UP000050525"/>
    </source>
</evidence>
<dbReference type="InterPro" id="IPR053082">
    <property type="entry name" value="Nuclear_GTPase_SLIP-GC"/>
</dbReference>
<gene>
    <name evidence="1" type="ORF">Y1Q_0011400</name>
</gene>
<dbReference type="Proteomes" id="UP000050525">
    <property type="component" value="Unassembled WGS sequence"/>
</dbReference>
<sequence>MASNTPEFPGPQWGDTVEIPARKRRRINKYQGFLLEEKEFLMKCEHLESRTKKILKASHEKLSSFVSQQNLPDEIKYLNSNIKSSGVDHWLTPENWKLQQNSLETFVMKAINELEKEVENCFAQIEQPLKDGIEVAKASHQNIINGILNRTGGKRGYHRTLKALCLKNGMYASQTFARLDINDALAQPIYKKINPIFGTTFRNQTGTQATLKGILETFRCFVQKKFKEDGKKSSWLNCLVQERLDV</sequence>
<dbReference type="PANTHER" id="PTHR47308">
    <property type="entry name" value="NUCLEAR GTPASE SLIP-GC"/>
    <property type="match status" value="1"/>
</dbReference>
<dbReference type="AlphaFoldDB" id="A0A151P4Z8"/>
<comment type="caution">
    <text evidence="1">The sequence shown here is derived from an EMBL/GenBank/DDBJ whole genome shotgun (WGS) entry which is preliminary data.</text>
</comment>
<proteinExistence type="predicted"/>
<dbReference type="EMBL" id="AKHW03000929">
    <property type="protein sequence ID" value="KYO44083.1"/>
    <property type="molecule type" value="Genomic_DNA"/>
</dbReference>
<evidence type="ECO:0000313" key="1">
    <source>
        <dbReference type="EMBL" id="KYO44083.1"/>
    </source>
</evidence>
<name>A0A151P4Z8_ALLMI</name>
<reference evidence="1 2" key="1">
    <citation type="journal article" date="2012" name="Genome Biol.">
        <title>Sequencing three crocodilian genomes to illuminate the evolution of archosaurs and amniotes.</title>
        <authorList>
            <person name="St John J.A."/>
            <person name="Braun E.L."/>
            <person name="Isberg S.R."/>
            <person name="Miles L.G."/>
            <person name="Chong A.Y."/>
            <person name="Gongora J."/>
            <person name="Dalzell P."/>
            <person name="Moran C."/>
            <person name="Bed'hom B."/>
            <person name="Abzhanov A."/>
            <person name="Burgess S.C."/>
            <person name="Cooksey A.M."/>
            <person name="Castoe T.A."/>
            <person name="Crawford N.G."/>
            <person name="Densmore L.D."/>
            <person name="Drew J.C."/>
            <person name="Edwards S.V."/>
            <person name="Faircloth B.C."/>
            <person name="Fujita M.K."/>
            <person name="Greenwold M.J."/>
            <person name="Hoffmann F.G."/>
            <person name="Howard J.M."/>
            <person name="Iguchi T."/>
            <person name="Janes D.E."/>
            <person name="Khan S.Y."/>
            <person name="Kohno S."/>
            <person name="de Koning A.J."/>
            <person name="Lance S.L."/>
            <person name="McCarthy F.M."/>
            <person name="McCormack J.E."/>
            <person name="Merchant M.E."/>
            <person name="Peterson D.G."/>
            <person name="Pollock D.D."/>
            <person name="Pourmand N."/>
            <person name="Raney B.J."/>
            <person name="Roessler K.A."/>
            <person name="Sanford J.R."/>
            <person name="Sawyer R.H."/>
            <person name="Schmidt C.J."/>
            <person name="Triplett E.W."/>
            <person name="Tuberville T.D."/>
            <person name="Venegas-Anaya M."/>
            <person name="Howard J.T."/>
            <person name="Jarvis E.D."/>
            <person name="Guillette L.J.Jr."/>
            <person name="Glenn T.C."/>
            <person name="Green R.E."/>
            <person name="Ray D.A."/>
        </authorList>
    </citation>
    <scope>NUCLEOTIDE SEQUENCE [LARGE SCALE GENOMIC DNA]</scope>
    <source>
        <strain evidence="1">KSC_2009_1</strain>
    </source>
</reference>
<dbReference type="GO" id="GO:0003924">
    <property type="term" value="F:GTPase activity"/>
    <property type="evidence" value="ECO:0007669"/>
    <property type="project" value="TreeGrafter"/>
</dbReference>
<dbReference type="STRING" id="8496.A0A151P4Z8"/>
<protein>
    <submittedName>
        <fullName evidence="1">Uncharacterized protein</fullName>
    </submittedName>
</protein>
<keyword evidence="2" id="KW-1185">Reference proteome</keyword>
<accession>A0A151P4Z8</accession>
<organism evidence="1 2">
    <name type="scientific">Alligator mississippiensis</name>
    <name type="common">American alligator</name>
    <dbReference type="NCBI Taxonomy" id="8496"/>
    <lineage>
        <taxon>Eukaryota</taxon>
        <taxon>Metazoa</taxon>
        <taxon>Chordata</taxon>
        <taxon>Craniata</taxon>
        <taxon>Vertebrata</taxon>
        <taxon>Euteleostomi</taxon>
        <taxon>Archelosauria</taxon>
        <taxon>Archosauria</taxon>
        <taxon>Crocodylia</taxon>
        <taxon>Alligatoridae</taxon>
        <taxon>Alligatorinae</taxon>
        <taxon>Alligator</taxon>
    </lineage>
</organism>
<dbReference type="PANTHER" id="PTHR47308:SF1">
    <property type="entry name" value="NUCLEAR GTPASE SLIP-GC"/>
    <property type="match status" value="1"/>
</dbReference>